<organism evidence="2 3">
    <name type="scientific">Ophiocordyceps polyrhachis-furcata BCC 54312</name>
    <dbReference type="NCBI Taxonomy" id="1330021"/>
    <lineage>
        <taxon>Eukaryota</taxon>
        <taxon>Fungi</taxon>
        <taxon>Dikarya</taxon>
        <taxon>Ascomycota</taxon>
        <taxon>Pezizomycotina</taxon>
        <taxon>Sordariomycetes</taxon>
        <taxon>Hypocreomycetidae</taxon>
        <taxon>Hypocreales</taxon>
        <taxon>Ophiocordycipitaceae</taxon>
        <taxon>Ophiocordyceps</taxon>
    </lineage>
</organism>
<gene>
    <name evidence="2" type="ORF">L249_6600</name>
</gene>
<comment type="caution">
    <text evidence="2">The sequence shown here is derived from an EMBL/GenBank/DDBJ whole genome shotgun (WGS) entry which is preliminary data.</text>
</comment>
<feature type="region of interest" description="Disordered" evidence="1">
    <location>
        <begin position="1"/>
        <end position="56"/>
    </location>
</feature>
<dbReference type="AlphaFoldDB" id="A0A367LLJ4"/>
<accession>A0A367LLJ4</accession>
<reference evidence="2 3" key="1">
    <citation type="journal article" date="2015" name="BMC Genomics">
        <title>Insights from the genome of Ophiocordyceps polyrhachis-furcata to pathogenicity and host specificity in insect fungi.</title>
        <authorList>
            <person name="Wichadakul D."/>
            <person name="Kobmoo N."/>
            <person name="Ingsriswang S."/>
            <person name="Tangphatsornruang S."/>
            <person name="Chantasingh D."/>
            <person name="Luangsa-ard J.J."/>
            <person name="Eurwilaichitr L."/>
        </authorList>
    </citation>
    <scope>NUCLEOTIDE SEQUENCE [LARGE SCALE GENOMIC DNA]</scope>
    <source>
        <strain evidence="2 3">BCC 54312</strain>
    </source>
</reference>
<sequence>MPSSDNAFPPRSKTFSYSSANKTRINSNDSLPPDSPTASGLPDPAPPFADSSSTPREVLRCVTRGDRAFPPALRLKRTATSTPAAASAFATASRSPTPDAPPLTFRALINCAAASSNLSTTPTLLGTLAGTFIRRFLRNCDVCGRSKVWRSYRATLLRSLPTLDQFYRYL</sequence>
<dbReference type="EMBL" id="LKCN02000003">
    <property type="protein sequence ID" value="RCI15304.1"/>
    <property type="molecule type" value="Genomic_DNA"/>
</dbReference>
<name>A0A367LLJ4_9HYPO</name>
<evidence type="ECO:0000256" key="1">
    <source>
        <dbReference type="SAM" id="MobiDB-lite"/>
    </source>
</evidence>
<dbReference type="OrthoDB" id="4931706at2759"/>
<keyword evidence="3" id="KW-1185">Reference proteome</keyword>
<protein>
    <submittedName>
        <fullName evidence="2">Uncharacterized protein</fullName>
    </submittedName>
</protein>
<evidence type="ECO:0000313" key="2">
    <source>
        <dbReference type="EMBL" id="RCI15304.1"/>
    </source>
</evidence>
<feature type="compositionally biased region" description="Polar residues" evidence="1">
    <location>
        <begin position="13"/>
        <end position="30"/>
    </location>
</feature>
<proteinExistence type="predicted"/>
<evidence type="ECO:0000313" key="3">
    <source>
        <dbReference type="Proteomes" id="UP000253664"/>
    </source>
</evidence>
<dbReference type="Proteomes" id="UP000253664">
    <property type="component" value="Unassembled WGS sequence"/>
</dbReference>